<keyword evidence="6" id="KW-0142">cGMP-binding</keyword>
<evidence type="ECO:0000259" key="7">
    <source>
        <dbReference type="PROSITE" id="PS50011"/>
    </source>
</evidence>
<dbReference type="SUPFAM" id="SSF51206">
    <property type="entry name" value="cAMP-binding domain-like"/>
    <property type="match status" value="1"/>
</dbReference>
<dbReference type="AlphaFoldDB" id="A0A1F7WLX6"/>
<dbReference type="Pfam" id="PF00027">
    <property type="entry name" value="cNMP_binding"/>
    <property type="match status" value="1"/>
</dbReference>
<keyword evidence="3" id="KW-0547">Nucleotide-binding</keyword>
<feature type="domain" description="Protein kinase" evidence="7">
    <location>
        <begin position="1"/>
        <end position="222"/>
    </location>
</feature>
<dbReference type="Gene3D" id="2.60.120.10">
    <property type="entry name" value="Jelly Rolls"/>
    <property type="match status" value="1"/>
</dbReference>
<dbReference type="SMART" id="SM00100">
    <property type="entry name" value="cNMP"/>
    <property type="match status" value="1"/>
</dbReference>
<dbReference type="InterPro" id="IPR008271">
    <property type="entry name" value="Ser/Thr_kinase_AS"/>
</dbReference>
<keyword evidence="2" id="KW-0808">Transferase</keyword>
<dbReference type="SMART" id="SM00220">
    <property type="entry name" value="S_TKc"/>
    <property type="match status" value="1"/>
</dbReference>
<evidence type="ECO:0000256" key="4">
    <source>
        <dbReference type="ARBA" id="ARBA00022777"/>
    </source>
</evidence>
<dbReference type="CDD" id="cd14014">
    <property type="entry name" value="STKc_PknB_like"/>
    <property type="match status" value="1"/>
</dbReference>
<comment type="caution">
    <text evidence="9">The sequence shown here is derived from an EMBL/GenBank/DDBJ whole genome shotgun (WGS) entry which is preliminary data.</text>
</comment>
<evidence type="ECO:0000256" key="1">
    <source>
        <dbReference type="ARBA" id="ARBA00022535"/>
    </source>
</evidence>
<dbReference type="GO" id="GO:0005524">
    <property type="term" value="F:ATP binding"/>
    <property type="evidence" value="ECO:0007669"/>
    <property type="project" value="UniProtKB-KW"/>
</dbReference>
<reference evidence="9 10" key="1">
    <citation type="journal article" date="2016" name="Nat. Commun.">
        <title>Thousands of microbial genomes shed light on interconnected biogeochemical processes in an aquifer system.</title>
        <authorList>
            <person name="Anantharaman K."/>
            <person name="Brown C.T."/>
            <person name="Hug L.A."/>
            <person name="Sharon I."/>
            <person name="Castelle C.J."/>
            <person name="Probst A.J."/>
            <person name="Thomas B.C."/>
            <person name="Singh A."/>
            <person name="Wilkins M.J."/>
            <person name="Karaoz U."/>
            <person name="Brodie E.L."/>
            <person name="Williams K.H."/>
            <person name="Hubbard S.S."/>
            <person name="Banfield J.F."/>
        </authorList>
    </citation>
    <scope>NUCLEOTIDE SEQUENCE [LARGE SCALE GENOMIC DNA]</scope>
</reference>
<feature type="non-terminal residue" evidence="9">
    <location>
        <position position="1"/>
    </location>
</feature>
<dbReference type="InterPro" id="IPR014710">
    <property type="entry name" value="RmlC-like_jellyroll"/>
</dbReference>
<dbReference type="InterPro" id="IPR000719">
    <property type="entry name" value="Prot_kinase_dom"/>
</dbReference>
<dbReference type="GO" id="GO:0030553">
    <property type="term" value="F:cGMP binding"/>
    <property type="evidence" value="ECO:0007669"/>
    <property type="project" value="UniProtKB-KW"/>
</dbReference>
<dbReference type="PROSITE" id="PS50042">
    <property type="entry name" value="CNMP_BINDING_3"/>
    <property type="match status" value="1"/>
</dbReference>
<dbReference type="SUPFAM" id="SSF56112">
    <property type="entry name" value="Protein kinase-like (PK-like)"/>
    <property type="match status" value="1"/>
</dbReference>
<sequence>DAEFSEECRKQFLNEASLAGRLAHPHIAAILEASVTEDAGYVVMEYVPEGNLSRYTYPDALLPVGEVLQIIFKCCGALDYAFRRGVIHRDIKPANIMVVSGTNVKIADFGAAVFYQAQVTQKLTVGTPSYMSPEQLNGHRLTHLSDMYSLGIVAYELLTGVLPFHGRDILELFDAITKQEALPPSTHRPELPAKLDRMVMRMITKNPDDRYLSWADLALEIAETGRFSKFQQGFSDSDKFNMLRTSDTLREFSDPEIWELVQASVWTKFPDRTVLLREDEPGQSMYFLVSGQMKVTKHGRLLNVIKAGEYFGEMAYIRRETNRQATLEALSDVTVAEFPFTALKKLSPSCESRFTKTLLLSMTDRLMLAGDRIVRMHG</sequence>
<evidence type="ECO:0000259" key="8">
    <source>
        <dbReference type="PROSITE" id="PS50042"/>
    </source>
</evidence>
<dbReference type="PROSITE" id="PS00108">
    <property type="entry name" value="PROTEIN_KINASE_ST"/>
    <property type="match status" value="1"/>
</dbReference>
<dbReference type="Gene3D" id="3.30.200.20">
    <property type="entry name" value="Phosphorylase Kinase, domain 1"/>
    <property type="match status" value="1"/>
</dbReference>
<accession>A0A1F7WLX6</accession>
<gene>
    <name evidence="9" type="ORF">A2008_08405</name>
</gene>
<dbReference type="InterPro" id="IPR018490">
    <property type="entry name" value="cNMP-bd_dom_sf"/>
</dbReference>
<keyword evidence="1" id="KW-0140">cGMP</keyword>
<feature type="domain" description="Cyclic nucleotide-binding" evidence="8">
    <location>
        <begin position="248"/>
        <end position="346"/>
    </location>
</feature>
<dbReference type="PROSITE" id="PS50011">
    <property type="entry name" value="PROTEIN_KINASE_DOM"/>
    <property type="match status" value="1"/>
</dbReference>
<dbReference type="PANTHER" id="PTHR43289:SF6">
    <property type="entry name" value="SERINE_THREONINE-PROTEIN KINASE NEKL-3"/>
    <property type="match status" value="1"/>
</dbReference>
<organism evidence="9 10">
    <name type="scientific">Candidatus Wallbacteria bacterium GWC2_49_35</name>
    <dbReference type="NCBI Taxonomy" id="1817813"/>
    <lineage>
        <taxon>Bacteria</taxon>
        <taxon>Candidatus Walliibacteriota</taxon>
    </lineage>
</organism>
<evidence type="ECO:0000256" key="3">
    <source>
        <dbReference type="ARBA" id="ARBA00022741"/>
    </source>
</evidence>
<dbReference type="Pfam" id="PF00069">
    <property type="entry name" value="Pkinase"/>
    <property type="match status" value="1"/>
</dbReference>
<dbReference type="Proteomes" id="UP000178735">
    <property type="component" value="Unassembled WGS sequence"/>
</dbReference>
<name>A0A1F7WLX6_9BACT</name>
<dbReference type="PANTHER" id="PTHR43289">
    <property type="entry name" value="MITOGEN-ACTIVATED PROTEIN KINASE KINASE KINASE 20-RELATED"/>
    <property type="match status" value="1"/>
</dbReference>
<dbReference type="CDD" id="cd00038">
    <property type="entry name" value="CAP_ED"/>
    <property type="match status" value="1"/>
</dbReference>
<evidence type="ECO:0000313" key="10">
    <source>
        <dbReference type="Proteomes" id="UP000178735"/>
    </source>
</evidence>
<proteinExistence type="predicted"/>
<evidence type="ECO:0000256" key="6">
    <source>
        <dbReference type="ARBA" id="ARBA00022992"/>
    </source>
</evidence>
<dbReference type="GO" id="GO:0004674">
    <property type="term" value="F:protein serine/threonine kinase activity"/>
    <property type="evidence" value="ECO:0007669"/>
    <property type="project" value="TreeGrafter"/>
</dbReference>
<evidence type="ECO:0000313" key="9">
    <source>
        <dbReference type="EMBL" id="OGM03851.1"/>
    </source>
</evidence>
<dbReference type="STRING" id="1817813.A2008_08405"/>
<protein>
    <submittedName>
        <fullName evidence="9">Uncharacterized protein</fullName>
    </submittedName>
</protein>
<dbReference type="Gene3D" id="1.10.510.10">
    <property type="entry name" value="Transferase(Phosphotransferase) domain 1"/>
    <property type="match status" value="1"/>
</dbReference>
<dbReference type="EMBL" id="MGFH01000155">
    <property type="protein sequence ID" value="OGM03851.1"/>
    <property type="molecule type" value="Genomic_DNA"/>
</dbReference>
<dbReference type="InterPro" id="IPR011009">
    <property type="entry name" value="Kinase-like_dom_sf"/>
</dbReference>
<keyword evidence="4" id="KW-0418">Kinase</keyword>
<evidence type="ECO:0000256" key="2">
    <source>
        <dbReference type="ARBA" id="ARBA00022679"/>
    </source>
</evidence>
<dbReference type="InterPro" id="IPR000595">
    <property type="entry name" value="cNMP-bd_dom"/>
</dbReference>
<keyword evidence="5" id="KW-0067">ATP-binding</keyword>
<evidence type="ECO:0000256" key="5">
    <source>
        <dbReference type="ARBA" id="ARBA00022840"/>
    </source>
</evidence>